<evidence type="ECO:0000256" key="7">
    <source>
        <dbReference type="ARBA" id="ARBA00047942"/>
    </source>
</evidence>
<dbReference type="InterPro" id="IPR029063">
    <property type="entry name" value="SAM-dependent_MTases_sf"/>
</dbReference>
<organism evidence="9 10">
    <name type="scientific">Luteolibacter ambystomatis</name>
    <dbReference type="NCBI Taxonomy" id="2824561"/>
    <lineage>
        <taxon>Bacteria</taxon>
        <taxon>Pseudomonadati</taxon>
        <taxon>Verrucomicrobiota</taxon>
        <taxon>Verrucomicrobiia</taxon>
        <taxon>Verrucomicrobiales</taxon>
        <taxon>Verrucomicrobiaceae</taxon>
        <taxon>Luteolibacter</taxon>
    </lineage>
</organism>
<evidence type="ECO:0000256" key="6">
    <source>
        <dbReference type="ARBA" id="ARBA00022747"/>
    </source>
</evidence>
<evidence type="ECO:0000313" key="9">
    <source>
        <dbReference type="EMBL" id="QUE52257.1"/>
    </source>
</evidence>
<keyword evidence="10" id="KW-1185">Reference proteome</keyword>
<dbReference type="Proteomes" id="UP000676169">
    <property type="component" value="Chromosome"/>
</dbReference>
<proteinExistence type="inferred from homology"/>
<dbReference type="PRINTS" id="PR00507">
    <property type="entry name" value="N12N6MTFRASE"/>
</dbReference>
<dbReference type="GO" id="GO:0009307">
    <property type="term" value="P:DNA restriction-modification system"/>
    <property type="evidence" value="ECO:0007669"/>
    <property type="project" value="UniProtKB-KW"/>
</dbReference>
<dbReference type="GO" id="GO:0008170">
    <property type="term" value="F:N-methyltransferase activity"/>
    <property type="evidence" value="ECO:0007669"/>
    <property type="project" value="InterPro"/>
</dbReference>
<dbReference type="InterPro" id="IPR051537">
    <property type="entry name" value="DNA_Adenine_Mtase"/>
</dbReference>
<dbReference type="PANTHER" id="PTHR42933">
    <property type="entry name" value="SLR6095 PROTEIN"/>
    <property type="match status" value="1"/>
</dbReference>
<keyword evidence="3 9" id="KW-0489">Methyltransferase</keyword>
<evidence type="ECO:0000256" key="1">
    <source>
        <dbReference type="ARBA" id="ARBA00006594"/>
    </source>
</evidence>
<dbReference type="EMBL" id="CP073100">
    <property type="protein sequence ID" value="QUE52257.1"/>
    <property type="molecule type" value="Genomic_DNA"/>
</dbReference>
<dbReference type="Pfam" id="PF02384">
    <property type="entry name" value="N6_Mtase"/>
    <property type="match status" value="1"/>
</dbReference>
<feature type="domain" description="DNA methylase adenine-specific" evidence="8">
    <location>
        <begin position="83"/>
        <end position="188"/>
    </location>
</feature>
<reference evidence="9" key="1">
    <citation type="submission" date="2021-04" db="EMBL/GenBank/DDBJ databases">
        <title>Luteolibacter sp. 32A isolated from the skin of an Anderson's salamander (Ambystoma andersonii).</title>
        <authorList>
            <person name="Spergser J."/>
            <person name="Busse H.-J."/>
        </authorList>
    </citation>
    <scope>NUCLEOTIDE SEQUENCE</scope>
    <source>
        <strain evidence="9">32A</strain>
    </source>
</reference>
<evidence type="ECO:0000313" key="10">
    <source>
        <dbReference type="Proteomes" id="UP000676169"/>
    </source>
</evidence>
<dbReference type="SUPFAM" id="SSF53335">
    <property type="entry name" value="S-adenosyl-L-methionine-dependent methyltransferases"/>
    <property type="match status" value="1"/>
</dbReference>
<comment type="similarity">
    <text evidence="1">Belongs to the N(4)/N(6)-methyltransferase family.</text>
</comment>
<dbReference type="Gene3D" id="3.40.50.150">
    <property type="entry name" value="Vaccinia Virus protein VP39"/>
    <property type="match status" value="1"/>
</dbReference>
<dbReference type="EC" id="2.1.1.72" evidence="2"/>
<gene>
    <name evidence="9" type="ORF">KBB96_05035</name>
</gene>
<keyword evidence="5" id="KW-0949">S-adenosyl-L-methionine</keyword>
<accession>A0A975PGF4</accession>
<evidence type="ECO:0000256" key="4">
    <source>
        <dbReference type="ARBA" id="ARBA00022679"/>
    </source>
</evidence>
<keyword evidence="4" id="KW-0808">Transferase</keyword>
<sequence>MSNEGFRSVLLSIARTKGATVTVFSDFCRIAACSLAIGRREEEYLDTAKAYSRDELSDLSLAFAKLVQEMEQHPFTDLLGPFYLECAAHSSKQARGEFYTPPEISQLIARMTVDVEEVKRKGVPISVNEPACGSGGMALALAQLFAPDSVDLLRITAQDINPVATDMCYINLTLWGVPAHVVLGDTIRMTVTRAWKNVHWHRVGEDQRQALGRLKDLAGSVAQTTPDMEIPQRHFDPDDGRGQFLLNL</sequence>
<keyword evidence="6" id="KW-0680">Restriction system</keyword>
<dbReference type="AlphaFoldDB" id="A0A975PGF4"/>
<dbReference type="RefSeq" id="WP_211633035.1">
    <property type="nucleotide sequence ID" value="NZ_CP073100.1"/>
</dbReference>
<evidence type="ECO:0000256" key="3">
    <source>
        <dbReference type="ARBA" id="ARBA00022603"/>
    </source>
</evidence>
<dbReference type="PANTHER" id="PTHR42933:SF1">
    <property type="entry name" value="SITE-SPECIFIC DNA-METHYLTRANSFERASE (ADENINE-SPECIFIC)"/>
    <property type="match status" value="1"/>
</dbReference>
<evidence type="ECO:0000259" key="8">
    <source>
        <dbReference type="Pfam" id="PF02384"/>
    </source>
</evidence>
<dbReference type="GO" id="GO:0032259">
    <property type="term" value="P:methylation"/>
    <property type="evidence" value="ECO:0007669"/>
    <property type="project" value="UniProtKB-KW"/>
</dbReference>
<comment type="catalytic activity">
    <reaction evidence="7">
        <text>a 2'-deoxyadenosine in DNA + S-adenosyl-L-methionine = an N(6)-methyl-2'-deoxyadenosine in DNA + S-adenosyl-L-homocysteine + H(+)</text>
        <dbReference type="Rhea" id="RHEA:15197"/>
        <dbReference type="Rhea" id="RHEA-COMP:12418"/>
        <dbReference type="Rhea" id="RHEA-COMP:12419"/>
        <dbReference type="ChEBI" id="CHEBI:15378"/>
        <dbReference type="ChEBI" id="CHEBI:57856"/>
        <dbReference type="ChEBI" id="CHEBI:59789"/>
        <dbReference type="ChEBI" id="CHEBI:90615"/>
        <dbReference type="ChEBI" id="CHEBI:90616"/>
        <dbReference type="EC" id="2.1.1.72"/>
    </reaction>
</comment>
<name>A0A975PGF4_9BACT</name>
<evidence type="ECO:0000256" key="5">
    <source>
        <dbReference type="ARBA" id="ARBA00022691"/>
    </source>
</evidence>
<protein>
    <recommendedName>
        <fullName evidence="2">site-specific DNA-methyltransferase (adenine-specific)</fullName>
        <ecNumber evidence="2">2.1.1.72</ecNumber>
    </recommendedName>
</protein>
<dbReference type="GO" id="GO:0009007">
    <property type="term" value="F:site-specific DNA-methyltransferase (adenine-specific) activity"/>
    <property type="evidence" value="ECO:0007669"/>
    <property type="project" value="UniProtKB-EC"/>
</dbReference>
<dbReference type="KEGG" id="lamb:KBB96_05035"/>
<dbReference type="InterPro" id="IPR003356">
    <property type="entry name" value="DNA_methylase_A-5"/>
</dbReference>
<evidence type="ECO:0000256" key="2">
    <source>
        <dbReference type="ARBA" id="ARBA00011900"/>
    </source>
</evidence>
<dbReference type="GO" id="GO:0003677">
    <property type="term" value="F:DNA binding"/>
    <property type="evidence" value="ECO:0007669"/>
    <property type="project" value="InterPro"/>
</dbReference>